<sequence>MNSRKHTVVLHRRCNMLSDATKCRRIYKNSLGFSIVGGIDSPRGPMGIFVKSVFDDGIAAQTGLVHKGDEVLSVNGIELHGKTHSQALQIFRHFSKSDVTLCIRRKNSTDDFASPYPATEQLQQKSWALSNDEQSGSCLRQPV</sequence>
<dbReference type="Gene3D" id="2.30.42.10">
    <property type="match status" value="1"/>
</dbReference>
<feature type="domain" description="PDZ" evidence="2">
    <location>
        <begin position="20"/>
        <end position="92"/>
    </location>
</feature>
<dbReference type="STRING" id="451379.A0A0N5AK18"/>
<feature type="region of interest" description="Disordered" evidence="1">
    <location>
        <begin position="123"/>
        <end position="143"/>
    </location>
</feature>
<dbReference type="SMART" id="SM00228">
    <property type="entry name" value="PDZ"/>
    <property type="match status" value="1"/>
</dbReference>
<evidence type="ECO:0000259" key="2">
    <source>
        <dbReference type="PROSITE" id="PS50106"/>
    </source>
</evidence>
<organism evidence="3 4">
    <name type="scientific">Syphacia muris</name>
    <dbReference type="NCBI Taxonomy" id="451379"/>
    <lineage>
        <taxon>Eukaryota</taxon>
        <taxon>Metazoa</taxon>
        <taxon>Ecdysozoa</taxon>
        <taxon>Nematoda</taxon>
        <taxon>Chromadorea</taxon>
        <taxon>Rhabditida</taxon>
        <taxon>Spirurina</taxon>
        <taxon>Oxyuridomorpha</taxon>
        <taxon>Oxyuroidea</taxon>
        <taxon>Oxyuridae</taxon>
        <taxon>Syphacia</taxon>
    </lineage>
</organism>
<dbReference type="Proteomes" id="UP000046393">
    <property type="component" value="Unplaced"/>
</dbReference>
<protein>
    <submittedName>
        <fullName evidence="4">PDZ domain-containing protein</fullName>
    </submittedName>
</protein>
<dbReference type="SUPFAM" id="SSF50156">
    <property type="entry name" value="PDZ domain-like"/>
    <property type="match status" value="1"/>
</dbReference>
<evidence type="ECO:0000313" key="4">
    <source>
        <dbReference type="WBParaSite" id="SMUV_0000482501-mRNA-1"/>
    </source>
</evidence>
<reference evidence="4" key="1">
    <citation type="submission" date="2017-02" db="UniProtKB">
        <authorList>
            <consortium name="WormBaseParasite"/>
        </authorList>
    </citation>
    <scope>IDENTIFICATION</scope>
</reference>
<dbReference type="PANTHER" id="PTHR11324:SF16">
    <property type="entry name" value="PDZ DOMAIN-CONTAINING PROTEIN 2"/>
    <property type="match status" value="1"/>
</dbReference>
<dbReference type="PROSITE" id="PS50106">
    <property type="entry name" value="PDZ"/>
    <property type="match status" value="1"/>
</dbReference>
<accession>A0A0N5AK18</accession>
<proteinExistence type="predicted"/>
<dbReference type="PANTHER" id="PTHR11324">
    <property type="entry name" value="IL16-RELATED"/>
    <property type="match status" value="1"/>
</dbReference>
<dbReference type="InterPro" id="IPR001478">
    <property type="entry name" value="PDZ"/>
</dbReference>
<dbReference type="WBParaSite" id="SMUV_0000482501-mRNA-1">
    <property type="protein sequence ID" value="SMUV_0000482501-mRNA-1"/>
    <property type="gene ID" value="SMUV_0000482501"/>
</dbReference>
<dbReference type="AlphaFoldDB" id="A0A0N5AK18"/>
<name>A0A0N5AK18_9BILA</name>
<keyword evidence="3" id="KW-1185">Reference proteome</keyword>
<dbReference type="InterPro" id="IPR036034">
    <property type="entry name" value="PDZ_sf"/>
</dbReference>
<evidence type="ECO:0000256" key="1">
    <source>
        <dbReference type="SAM" id="MobiDB-lite"/>
    </source>
</evidence>
<evidence type="ECO:0000313" key="3">
    <source>
        <dbReference type="Proteomes" id="UP000046393"/>
    </source>
</evidence>
<dbReference type="Pfam" id="PF00595">
    <property type="entry name" value="PDZ"/>
    <property type="match status" value="1"/>
</dbReference>